<dbReference type="InterPro" id="IPR012349">
    <property type="entry name" value="Split_barrel_FMN-bd"/>
</dbReference>
<evidence type="ECO:0000313" key="4">
    <source>
        <dbReference type="Proteomes" id="UP000474967"/>
    </source>
</evidence>
<dbReference type="PANTHER" id="PTHR39428:SF1">
    <property type="entry name" value="F420H(2)-DEPENDENT QUINONE REDUCTASE RV1261C"/>
    <property type="match status" value="1"/>
</dbReference>
<evidence type="ECO:0000256" key="1">
    <source>
        <dbReference type="ARBA" id="ARBA00008710"/>
    </source>
</evidence>
<dbReference type="RefSeq" id="WP_163290765.1">
    <property type="nucleotide sequence ID" value="NZ_JAAGWY010000004.1"/>
</dbReference>
<dbReference type="GO" id="GO:0005886">
    <property type="term" value="C:plasma membrane"/>
    <property type="evidence" value="ECO:0007669"/>
    <property type="project" value="TreeGrafter"/>
</dbReference>
<sequence>MTERRYDSYNDPIIAEFRANDGTVTTRGFGRSLVLLHHIGAKTGIERVSPVMQIATEDGGWLIAASKAGADDHPAWYHNLLAHPDIAVELPGEGEVLVHVEELKGAERDAAWAKFTARSPGFRSYEARTTRTIPVLKLTRR</sequence>
<dbReference type="GO" id="GO:0070967">
    <property type="term" value="F:coenzyme F420 binding"/>
    <property type="evidence" value="ECO:0007669"/>
    <property type="project" value="TreeGrafter"/>
</dbReference>
<comment type="catalytic activity">
    <reaction evidence="2">
        <text>oxidized coenzyme F420-(gamma-L-Glu)(n) + a quinol + H(+) = reduced coenzyme F420-(gamma-L-Glu)(n) + a quinone</text>
        <dbReference type="Rhea" id="RHEA:39663"/>
        <dbReference type="Rhea" id="RHEA-COMP:12939"/>
        <dbReference type="Rhea" id="RHEA-COMP:14378"/>
        <dbReference type="ChEBI" id="CHEBI:15378"/>
        <dbReference type="ChEBI" id="CHEBI:24646"/>
        <dbReference type="ChEBI" id="CHEBI:132124"/>
        <dbReference type="ChEBI" id="CHEBI:133980"/>
        <dbReference type="ChEBI" id="CHEBI:139511"/>
    </reaction>
</comment>
<comment type="similarity">
    <text evidence="1">Belongs to the F420H(2)-dependent quinone reductase family.</text>
</comment>
<reference evidence="3 4" key="1">
    <citation type="journal article" date="2014" name="J. Microbiol.">
        <title>Diaminobutyricibacter tongyongensis gen. nov., sp. nov. and Homoserinibacter gongjuensis gen. nov., sp. nov. belong to the family Microbacteriaceae.</title>
        <authorList>
            <person name="Kim S.J."/>
            <person name="Ahn J.H."/>
            <person name="Weon H.Y."/>
            <person name="Hamada M."/>
            <person name="Suzuki K."/>
            <person name="Kwon S.W."/>
        </authorList>
    </citation>
    <scope>NUCLEOTIDE SEQUENCE [LARGE SCALE GENOMIC DNA]</scope>
    <source>
        <strain evidence="3 4">NBRC 108724</strain>
    </source>
</reference>
<evidence type="ECO:0000313" key="3">
    <source>
        <dbReference type="EMBL" id="NEN07291.1"/>
    </source>
</evidence>
<dbReference type="Proteomes" id="UP000474967">
    <property type="component" value="Unassembled WGS sequence"/>
</dbReference>
<dbReference type="EMBL" id="JAAGWY010000004">
    <property type="protein sequence ID" value="NEN07291.1"/>
    <property type="molecule type" value="Genomic_DNA"/>
</dbReference>
<comment type="caution">
    <text evidence="3">The sequence shown here is derived from an EMBL/GenBank/DDBJ whole genome shotgun (WGS) entry which is preliminary data.</text>
</comment>
<dbReference type="InterPro" id="IPR004378">
    <property type="entry name" value="F420H2_quin_Rdtase"/>
</dbReference>
<dbReference type="AlphaFoldDB" id="A0A6L9Y0V5"/>
<dbReference type="Pfam" id="PF04075">
    <property type="entry name" value="F420H2_quin_red"/>
    <property type="match status" value="1"/>
</dbReference>
<accession>A0A6L9Y0V5</accession>
<evidence type="ECO:0000256" key="2">
    <source>
        <dbReference type="ARBA" id="ARBA00049106"/>
    </source>
</evidence>
<dbReference type="Gene3D" id="2.30.110.10">
    <property type="entry name" value="Electron Transport, Fmn-binding Protein, Chain A"/>
    <property type="match status" value="1"/>
</dbReference>
<keyword evidence="4" id="KW-1185">Reference proteome</keyword>
<organism evidence="3 4">
    <name type="scientific">Leifsonia tongyongensis</name>
    <dbReference type="NCBI Taxonomy" id="1268043"/>
    <lineage>
        <taxon>Bacteria</taxon>
        <taxon>Bacillati</taxon>
        <taxon>Actinomycetota</taxon>
        <taxon>Actinomycetes</taxon>
        <taxon>Micrococcales</taxon>
        <taxon>Microbacteriaceae</taxon>
        <taxon>Leifsonia</taxon>
    </lineage>
</organism>
<dbReference type="NCBIfam" id="TIGR00026">
    <property type="entry name" value="hi_GC_TIGR00026"/>
    <property type="match status" value="1"/>
</dbReference>
<proteinExistence type="inferred from homology"/>
<gene>
    <name evidence="3" type="ORF">G3T36_15620</name>
</gene>
<dbReference type="PANTHER" id="PTHR39428">
    <property type="entry name" value="F420H(2)-DEPENDENT QUINONE REDUCTASE RV1261C"/>
    <property type="match status" value="1"/>
</dbReference>
<name>A0A6L9Y0V5_9MICO</name>
<protein>
    <submittedName>
        <fullName evidence="3">Nitroreductase family deazaflavin-dependent oxidoreductase</fullName>
    </submittedName>
</protein>
<dbReference type="GO" id="GO:0016491">
    <property type="term" value="F:oxidoreductase activity"/>
    <property type="evidence" value="ECO:0007669"/>
    <property type="project" value="InterPro"/>
</dbReference>